<reference evidence="1 2" key="1">
    <citation type="journal article" date="2022" name="G3 (Bethesda)">
        <title>Whole-genome sequence and methylome profiling of the almond [Prunus dulcis (Mill.) D.A. Webb] cultivar 'Nonpareil'.</title>
        <authorList>
            <person name="D'Amico-Willman K.M."/>
            <person name="Ouma W.Z."/>
            <person name="Meulia T."/>
            <person name="Sideli G.M."/>
            <person name="Gradziel T.M."/>
            <person name="Fresnedo-Ramirez J."/>
        </authorList>
    </citation>
    <scope>NUCLEOTIDE SEQUENCE [LARGE SCALE GENOMIC DNA]</scope>
    <source>
        <strain evidence="1">Clone GOH B32 T37-40</strain>
    </source>
</reference>
<dbReference type="EMBL" id="JAJFAZ020000008">
    <property type="protein sequence ID" value="KAI5313011.1"/>
    <property type="molecule type" value="Genomic_DNA"/>
</dbReference>
<evidence type="ECO:0000313" key="2">
    <source>
        <dbReference type="Proteomes" id="UP001054821"/>
    </source>
</evidence>
<protein>
    <submittedName>
        <fullName evidence="1">Uncharacterized protein</fullName>
    </submittedName>
</protein>
<name>A0AAD4YKZ5_PRUDU</name>
<dbReference type="AlphaFoldDB" id="A0AAD4YKZ5"/>
<comment type="caution">
    <text evidence="1">The sequence shown here is derived from an EMBL/GenBank/DDBJ whole genome shotgun (WGS) entry which is preliminary data.</text>
</comment>
<gene>
    <name evidence="1" type="ORF">L3X38_042185</name>
</gene>
<sequence length="94" mass="10592">MWPGTSRPTRGLGSQHAQQNPQYLCACDKSYAQITPLRIYEIPHQGCPGSDHIQLSISKYLSTGDVHITVHIMQSCNGKTIQQGIVWLNYRRNP</sequence>
<organism evidence="1 2">
    <name type="scientific">Prunus dulcis</name>
    <name type="common">Almond</name>
    <name type="synonym">Amygdalus dulcis</name>
    <dbReference type="NCBI Taxonomy" id="3755"/>
    <lineage>
        <taxon>Eukaryota</taxon>
        <taxon>Viridiplantae</taxon>
        <taxon>Streptophyta</taxon>
        <taxon>Embryophyta</taxon>
        <taxon>Tracheophyta</taxon>
        <taxon>Spermatophyta</taxon>
        <taxon>Magnoliopsida</taxon>
        <taxon>eudicotyledons</taxon>
        <taxon>Gunneridae</taxon>
        <taxon>Pentapetalae</taxon>
        <taxon>rosids</taxon>
        <taxon>fabids</taxon>
        <taxon>Rosales</taxon>
        <taxon>Rosaceae</taxon>
        <taxon>Amygdaloideae</taxon>
        <taxon>Amygdaleae</taxon>
        <taxon>Prunus</taxon>
    </lineage>
</organism>
<evidence type="ECO:0000313" key="1">
    <source>
        <dbReference type="EMBL" id="KAI5313011.1"/>
    </source>
</evidence>
<proteinExistence type="predicted"/>
<keyword evidence="2" id="KW-1185">Reference proteome</keyword>
<accession>A0AAD4YKZ5</accession>
<dbReference type="Proteomes" id="UP001054821">
    <property type="component" value="Chromosome 8"/>
</dbReference>